<evidence type="ECO:0000313" key="2">
    <source>
        <dbReference type="EMBL" id="MBS2097109.1"/>
    </source>
</evidence>
<organism evidence="2 3">
    <name type="scientific">Carboxylicivirga linearis</name>
    <dbReference type="NCBI Taxonomy" id="1628157"/>
    <lineage>
        <taxon>Bacteria</taxon>
        <taxon>Pseudomonadati</taxon>
        <taxon>Bacteroidota</taxon>
        <taxon>Bacteroidia</taxon>
        <taxon>Marinilabiliales</taxon>
        <taxon>Marinilabiliaceae</taxon>
        <taxon>Carboxylicivirga</taxon>
    </lineage>
</organism>
<evidence type="ECO:0000313" key="3">
    <source>
        <dbReference type="Proteomes" id="UP000708576"/>
    </source>
</evidence>
<sequence>MVAKEKVLFLLHLPPPVHGSSLVGQYIKGSDLINNKFSTRYINLLASKRVDDSGKVSLSKLLGMIVTIINLLRELILHRPQLCYLALTSTGAAFYRDVLLISLLKLFGVKRIYHMHNKGIRRNEDYPFHSFFYRFVFNGSNVILLAKKLYKDVQTFVPEKNVDILPNGIPQKPFKVEEIKDKEIINILFLSNLIESKGVYVLLRAMAILKRKGIVFKGTFIGGEGDISSDQLTQKVNQFELQNQVEYLGKRYGADKELAFCIADIFAFPTFYANECFPLVLLEAMQHSLPVISTNEGGIPDIIEESITGFIVTKNDSLALANKLEVLITNPELRKSMGKKGYEKFHTHYTIDQFENRLCEILEIVLQKD</sequence>
<protein>
    <submittedName>
        <fullName evidence="2">Glycosyltransferase family 4 protein</fullName>
    </submittedName>
</protein>
<proteinExistence type="predicted"/>
<gene>
    <name evidence="2" type="ORF">KEM10_02390</name>
</gene>
<name>A0ABS5JQG6_9BACT</name>
<dbReference type="EMBL" id="JAGUCO010000001">
    <property type="protein sequence ID" value="MBS2097109.1"/>
    <property type="molecule type" value="Genomic_DNA"/>
</dbReference>
<reference evidence="2 3" key="1">
    <citation type="journal article" date="2015" name="Int. J. Syst. Evol. Microbiol.">
        <title>Carboxylicivirga linearis sp. nov., isolated from a sea cucumber culture pond.</title>
        <authorList>
            <person name="Wang F.Q."/>
            <person name="Zhou Y.X."/>
            <person name="Lin X.Z."/>
            <person name="Chen G.J."/>
            <person name="Du Z.J."/>
        </authorList>
    </citation>
    <scope>NUCLEOTIDE SEQUENCE [LARGE SCALE GENOMIC DNA]</scope>
    <source>
        <strain evidence="2 3">FB218</strain>
    </source>
</reference>
<dbReference type="RefSeq" id="WP_212213003.1">
    <property type="nucleotide sequence ID" value="NZ_JAGUCO010000001.1"/>
</dbReference>
<dbReference type="Gene3D" id="3.40.50.2000">
    <property type="entry name" value="Glycogen Phosphorylase B"/>
    <property type="match status" value="2"/>
</dbReference>
<dbReference type="Proteomes" id="UP000708576">
    <property type="component" value="Unassembled WGS sequence"/>
</dbReference>
<dbReference type="InterPro" id="IPR001296">
    <property type="entry name" value="Glyco_trans_1"/>
</dbReference>
<dbReference type="CDD" id="cd03801">
    <property type="entry name" value="GT4_PimA-like"/>
    <property type="match status" value="1"/>
</dbReference>
<comment type="caution">
    <text evidence="2">The sequence shown here is derived from an EMBL/GenBank/DDBJ whole genome shotgun (WGS) entry which is preliminary data.</text>
</comment>
<dbReference type="PANTHER" id="PTHR12526">
    <property type="entry name" value="GLYCOSYLTRANSFERASE"/>
    <property type="match status" value="1"/>
</dbReference>
<keyword evidence="3" id="KW-1185">Reference proteome</keyword>
<dbReference type="Pfam" id="PF00534">
    <property type="entry name" value="Glycos_transf_1"/>
    <property type="match status" value="1"/>
</dbReference>
<evidence type="ECO:0000259" key="1">
    <source>
        <dbReference type="Pfam" id="PF00534"/>
    </source>
</evidence>
<accession>A0ABS5JQG6</accession>
<feature type="domain" description="Glycosyl transferase family 1" evidence="1">
    <location>
        <begin position="179"/>
        <end position="343"/>
    </location>
</feature>
<dbReference type="SUPFAM" id="SSF53756">
    <property type="entry name" value="UDP-Glycosyltransferase/glycogen phosphorylase"/>
    <property type="match status" value="1"/>
</dbReference>